<feature type="transmembrane region" description="Helical" evidence="1">
    <location>
        <begin position="428"/>
        <end position="452"/>
    </location>
</feature>
<feature type="chain" id="PRO_5034239507" evidence="2">
    <location>
        <begin position="24"/>
        <end position="604"/>
    </location>
</feature>
<dbReference type="OrthoDB" id="5392263at2759"/>
<protein>
    <submittedName>
        <fullName evidence="3">Uncharacterized protein</fullName>
    </submittedName>
</protein>
<reference evidence="3" key="1">
    <citation type="submission" date="2020-05" db="EMBL/GenBank/DDBJ databases">
        <title>Mycena genomes resolve the evolution of fungal bioluminescence.</title>
        <authorList>
            <person name="Tsai I.J."/>
        </authorList>
    </citation>
    <scope>NUCLEOTIDE SEQUENCE</scope>
    <source>
        <strain evidence="3">CCC161011</strain>
    </source>
</reference>
<evidence type="ECO:0000313" key="3">
    <source>
        <dbReference type="EMBL" id="KAF7365133.1"/>
    </source>
</evidence>
<keyword evidence="1" id="KW-0812">Transmembrane</keyword>
<comment type="caution">
    <text evidence="3">The sequence shown here is derived from an EMBL/GenBank/DDBJ whole genome shotgun (WGS) entry which is preliminary data.</text>
</comment>
<feature type="transmembrane region" description="Helical" evidence="1">
    <location>
        <begin position="464"/>
        <end position="484"/>
    </location>
</feature>
<evidence type="ECO:0000256" key="2">
    <source>
        <dbReference type="SAM" id="SignalP"/>
    </source>
</evidence>
<keyword evidence="1" id="KW-1133">Transmembrane helix</keyword>
<feature type="transmembrane region" description="Helical" evidence="1">
    <location>
        <begin position="572"/>
        <end position="596"/>
    </location>
</feature>
<sequence length="604" mass="66073">MAPQSTLSCYLTLVLISIVPVFAAVDFPRCFDEIRRGLHGTQGGTDNQGNPVANITEATSITYEFCKQACGTGGGPFSWSSFSQQFSAWLLPWLALLSQFPFGSKYKEDNLMSVILSLGSPCLAAYSLALTVLNTKWIARRFANIKYPNSHDATLILSTLQQTPLKVTTEGGLLASLVVLPENDAWWKELGNRLDYADTHTWTIAGATSVAWVALAYSLTIADAFSTISTDPNSNGQGLSGVGSLWLWMLPLTIGAHFLSNFMLLGLSSYPGYLQISPRCDAARVGKAINDTNEHSFVARPTGPAVNANRINKMRALCLHSERDSLHRDEDATAPIFHYARLFSFTLVVEQFVSVFYYASENAKEHFAVDGAPWEAGDGKTVDPANRKGTKAQVTAYCRPSAFSSPANSYPPPHVRQSHWGPDVFSRLFIASVVALALQWSTSGASILIVYFTPTVGESASYLLYAAVATVIWVIMVISSVITHHATIYPEYLNLSQQRRRERRGAALIAVFLRRLAKCLATCNAVWILAAFLMQFGNFYDRCYCNAAVIGFGKRAHEVMTLNGNDISAMRAAWIGGVVLAVVGSALFWGFIQVFIDPPLPPPE</sequence>
<dbReference type="AlphaFoldDB" id="A0A8H6YPZ7"/>
<feature type="transmembrane region" description="Helical" evidence="1">
    <location>
        <begin position="245"/>
        <end position="267"/>
    </location>
</feature>
<dbReference type="Proteomes" id="UP000620124">
    <property type="component" value="Unassembled WGS sequence"/>
</dbReference>
<gene>
    <name evidence="3" type="ORF">MVEN_00384600</name>
</gene>
<name>A0A8H6YPZ7_9AGAR</name>
<proteinExistence type="predicted"/>
<feature type="transmembrane region" description="Helical" evidence="1">
    <location>
        <begin position="202"/>
        <end position="225"/>
    </location>
</feature>
<organism evidence="3 4">
    <name type="scientific">Mycena venus</name>
    <dbReference type="NCBI Taxonomy" id="2733690"/>
    <lineage>
        <taxon>Eukaryota</taxon>
        <taxon>Fungi</taxon>
        <taxon>Dikarya</taxon>
        <taxon>Basidiomycota</taxon>
        <taxon>Agaricomycotina</taxon>
        <taxon>Agaricomycetes</taxon>
        <taxon>Agaricomycetidae</taxon>
        <taxon>Agaricales</taxon>
        <taxon>Marasmiineae</taxon>
        <taxon>Mycenaceae</taxon>
        <taxon>Mycena</taxon>
    </lineage>
</organism>
<keyword evidence="1" id="KW-0472">Membrane</keyword>
<keyword evidence="2" id="KW-0732">Signal</keyword>
<dbReference type="EMBL" id="JACAZI010000003">
    <property type="protein sequence ID" value="KAF7365133.1"/>
    <property type="molecule type" value="Genomic_DNA"/>
</dbReference>
<feature type="transmembrane region" description="Helical" evidence="1">
    <location>
        <begin position="111"/>
        <end position="133"/>
    </location>
</feature>
<evidence type="ECO:0000256" key="1">
    <source>
        <dbReference type="SAM" id="Phobius"/>
    </source>
</evidence>
<accession>A0A8H6YPZ7</accession>
<feature type="signal peptide" evidence="2">
    <location>
        <begin position="1"/>
        <end position="23"/>
    </location>
</feature>
<evidence type="ECO:0000313" key="4">
    <source>
        <dbReference type="Proteomes" id="UP000620124"/>
    </source>
</evidence>
<keyword evidence="4" id="KW-1185">Reference proteome</keyword>